<feature type="region of interest" description="Disordered" evidence="1">
    <location>
        <begin position="32"/>
        <end position="56"/>
    </location>
</feature>
<dbReference type="PANTHER" id="PTHR42941:SF1">
    <property type="entry name" value="SLL1037 PROTEIN"/>
    <property type="match status" value="1"/>
</dbReference>
<dbReference type="PROSITE" id="PS51257">
    <property type="entry name" value="PROKAR_LIPOPROTEIN"/>
    <property type="match status" value="1"/>
</dbReference>
<sequence>MKKTLTLILSLIMILSMVTGCQKVAQASSSAAPSSAGAPAAEGEKKTEGDQKTTEISIPTSNLTGTWYIWGSALSKVINDYVDGYTASPQVTDGPLADIQMIEDDEAILTLGNSAVCYEAWNGEGIASPDGTKYQKQRALFMAYPSYFHNITTTKTGVKNIADLEGRVVACAPAGSGPNYSIEYSMKALNITPKEKIYGGVDAAYELLKDNNIANVVLAMGIPVGTVTDFALNYDMAFVEYTDEQLKTVCDTYPFLTPAVIPAGTYNGQDHDVNTVSFGNMIIAHQDMDADLAYEITKACFEHQDYFINAHSTGNDMTEEAFVNCSVPLHPGAIRYFEEKGYEIPEKLIPPEMK</sequence>
<dbReference type="SUPFAM" id="SSF53850">
    <property type="entry name" value="Periplasmic binding protein-like II"/>
    <property type="match status" value="1"/>
</dbReference>
<comment type="caution">
    <text evidence="3">The sequence shown here is derived from an EMBL/GenBank/DDBJ whole genome shotgun (WGS) entry which is preliminary data.</text>
</comment>
<dbReference type="Proteomes" id="UP000658131">
    <property type="component" value="Unassembled WGS sequence"/>
</dbReference>
<name>A0ABR7NL09_9FIRM</name>
<organism evidence="3 4">
    <name type="scientific">Yanshouia hominis</name>
    <dbReference type="NCBI Taxonomy" id="2763673"/>
    <lineage>
        <taxon>Bacteria</taxon>
        <taxon>Bacillati</taxon>
        <taxon>Bacillota</taxon>
        <taxon>Clostridia</taxon>
        <taxon>Eubacteriales</taxon>
        <taxon>Oscillospiraceae</taxon>
        <taxon>Yanshouia</taxon>
    </lineage>
</organism>
<feature type="signal peptide" evidence="2">
    <location>
        <begin position="1"/>
        <end position="27"/>
    </location>
</feature>
<dbReference type="Gene3D" id="3.40.190.10">
    <property type="entry name" value="Periplasmic binding protein-like II"/>
    <property type="match status" value="2"/>
</dbReference>
<dbReference type="NCBIfam" id="TIGR02122">
    <property type="entry name" value="TRAP_TAXI"/>
    <property type="match status" value="1"/>
</dbReference>
<reference evidence="3 4" key="1">
    <citation type="submission" date="2020-08" db="EMBL/GenBank/DDBJ databases">
        <title>Genome public.</title>
        <authorList>
            <person name="Liu C."/>
            <person name="Sun Q."/>
        </authorList>
    </citation>
    <scope>NUCLEOTIDE SEQUENCE [LARGE SCALE GENOMIC DNA]</scope>
    <source>
        <strain evidence="3 4">BX1</strain>
    </source>
</reference>
<evidence type="ECO:0000256" key="2">
    <source>
        <dbReference type="SAM" id="SignalP"/>
    </source>
</evidence>
<dbReference type="EMBL" id="JACRTB010000021">
    <property type="protein sequence ID" value="MBC8577088.1"/>
    <property type="molecule type" value="Genomic_DNA"/>
</dbReference>
<keyword evidence="2" id="KW-0732">Signal</keyword>
<accession>A0ABR7NL09</accession>
<feature type="chain" id="PRO_5045124925" evidence="2">
    <location>
        <begin position="28"/>
        <end position="354"/>
    </location>
</feature>
<keyword evidence="4" id="KW-1185">Reference proteome</keyword>
<dbReference type="CDD" id="cd13520">
    <property type="entry name" value="PBP2_TAXI_TRAP"/>
    <property type="match status" value="1"/>
</dbReference>
<protein>
    <submittedName>
        <fullName evidence="3">TAXI family TRAP transporter solute-binding subunit</fullName>
    </submittedName>
</protein>
<gene>
    <name evidence="3" type="ORF">H8717_11805</name>
</gene>
<dbReference type="RefSeq" id="WP_262400553.1">
    <property type="nucleotide sequence ID" value="NZ_JACRTB010000021.1"/>
</dbReference>
<feature type="compositionally biased region" description="Low complexity" evidence="1">
    <location>
        <begin position="32"/>
        <end position="41"/>
    </location>
</feature>
<evidence type="ECO:0000256" key="1">
    <source>
        <dbReference type="SAM" id="MobiDB-lite"/>
    </source>
</evidence>
<evidence type="ECO:0000313" key="4">
    <source>
        <dbReference type="Proteomes" id="UP000658131"/>
    </source>
</evidence>
<dbReference type="PANTHER" id="PTHR42941">
    <property type="entry name" value="SLL1037 PROTEIN"/>
    <property type="match status" value="1"/>
</dbReference>
<dbReference type="Pfam" id="PF16868">
    <property type="entry name" value="NMT1_3"/>
    <property type="match status" value="1"/>
</dbReference>
<feature type="compositionally biased region" description="Basic and acidic residues" evidence="1">
    <location>
        <begin position="42"/>
        <end position="53"/>
    </location>
</feature>
<proteinExistence type="predicted"/>
<evidence type="ECO:0000313" key="3">
    <source>
        <dbReference type="EMBL" id="MBC8577088.1"/>
    </source>
</evidence>
<dbReference type="InterPro" id="IPR011852">
    <property type="entry name" value="TRAP_TAXI"/>
</dbReference>